<keyword evidence="2" id="KW-1185">Reference proteome</keyword>
<dbReference type="EMBL" id="JAKKDU010000011">
    <property type="protein sequence ID" value="MCF7568750.1"/>
    <property type="molecule type" value="Genomic_DNA"/>
</dbReference>
<organism evidence="1 2">
    <name type="scientific">Wocania arenilitoris</name>
    <dbReference type="NCBI Taxonomy" id="2044858"/>
    <lineage>
        <taxon>Bacteria</taxon>
        <taxon>Pseudomonadati</taxon>
        <taxon>Bacteroidota</taxon>
        <taxon>Flavobacteriia</taxon>
        <taxon>Flavobacteriales</taxon>
        <taxon>Flavobacteriaceae</taxon>
        <taxon>Wocania</taxon>
    </lineage>
</organism>
<reference evidence="1" key="1">
    <citation type="submission" date="2022-01" db="EMBL/GenBank/DDBJ databases">
        <title>Draft genome sequence of Sabulilitoribacter arenilitoris KCTC 52401.</title>
        <authorList>
            <person name="Oh J.-S."/>
        </authorList>
    </citation>
    <scope>NUCLEOTIDE SEQUENCE</scope>
    <source>
        <strain evidence="1">HMF6543</strain>
    </source>
</reference>
<dbReference type="AlphaFoldDB" id="A0AAE3JQ08"/>
<dbReference type="RefSeq" id="WP_237240090.1">
    <property type="nucleotide sequence ID" value="NZ_JAKKDU010000011.1"/>
</dbReference>
<evidence type="ECO:0000313" key="1">
    <source>
        <dbReference type="EMBL" id="MCF7568750.1"/>
    </source>
</evidence>
<protein>
    <submittedName>
        <fullName evidence="1">Uncharacterized protein</fullName>
    </submittedName>
</protein>
<comment type="caution">
    <text evidence="1">The sequence shown here is derived from an EMBL/GenBank/DDBJ whole genome shotgun (WGS) entry which is preliminary data.</text>
</comment>
<dbReference type="Proteomes" id="UP001199795">
    <property type="component" value="Unassembled WGS sequence"/>
</dbReference>
<accession>A0AAE3JQ08</accession>
<gene>
    <name evidence="1" type="ORF">L3X37_10270</name>
</gene>
<proteinExistence type="predicted"/>
<evidence type="ECO:0000313" key="2">
    <source>
        <dbReference type="Proteomes" id="UP001199795"/>
    </source>
</evidence>
<sequence length="75" mass="8905">MVSFLEPHVFANNCLTIKTHQFTVQVDYNTILKLIHLLEQQNKFGEIINLYFEKKKNFKTGKYYLQAHVLLRSFG</sequence>
<name>A0AAE3JQ08_9FLAO</name>